<evidence type="ECO:0000256" key="4">
    <source>
        <dbReference type="ARBA" id="ARBA00023125"/>
    </source>
</evidence>
<dbReference type="Pfam" id="PF00872">
    <property type="entry name" value="Transposase_mut"/>
    <property type="match status" value="1"/>
</dbReference>
<keyword evidence="8" id="KW-1185">Reference proteome</keyword>
<proteinExistence type="inferred from homology"/>
<reference evidence="7" key="1">
    <citation type="journal article" date="2014" name="Int. J. Syst. Evol. Microbiol.">
        <title>Complete genome sequence of Corynebacterium casei LMG S-19264T (=DSM 44701T), isolated from a smear-ripened cheese.</title>
        <authorList>
            <consortium name="US DOE Joint Genome Institute (JGI-PGF)"/>
            <person name="Walter F."/>
            <person name="Albersmeier A."/>
            <person name="Kalinowski J."/>
            <person name="Ruckert C."/>
        </authorList>
    </citation>
    <scope>NUCLEOTIDE SEQUENCE</scope>
    <source>
        <strain evidence="7">CGMCC 1.15762</strain>
    </source>
</reference>
<dbReference type="PANTHER" id="PTHR33217">
    <property type="entry name" value="TRANSPOSASE FOR INSERTION SEQUENCE ELEMENT IS1081"/>
    <property type="match status" value="1"/>
</dbReference>
<dbReference type="Proteomes" id="UP000617145">
    <property type="component" value="Unassembled WGS sequence"/>
</dbReference>
<protein>
    <recommendedName>
        <fullName evidence="6">Mutator family transposase</fullName>
    </recommendedName>
</protein>
<dbReference type="EMBL" id="BMJV01000004">
    <property type="protein sequence ID" value="GGG72740.1"/>
    <property type="molecule type" value="Genomic_DNA"/>
</dbReference>
<evidence type="ECO:0000256" key="2">
    <source>
        <dbReference type="ARBA" id="ARBA00010961"/>
    </source>
</evidence>
<evidence type="ECO:0000313" key="7">
    <source>
        <dbReference type="EMBL" id="GGG72740.1"/>
    </source>
</evidence>
<keyword evidence="3 6" id="KW-0815">Transposition</keyword>
<evidence type="ECO:0000256" key="6">
    <source>
        <dbReference type="RuleBase" id="RU365089"/>
    </source>
</evidence>
<dbReference type="GO" id="GO:0004803">
    <property type="term" value="F:transposase activity"/>
    <property type="evidence" value="ECO:0007669"/>
    <property type="project" value="UniProtKB-UniRule"/>
</dbReference>
<evidence type="ECO:0000256" key="1">
    <source>
        <dbReference type="ARBA" id="ARBA00002190"/>
    </source>
</evidence>
<comment type="caution">
    <text evidence="7">The sequence shown here is derived from an EMBL/GenBank/DDBJ whole genome shotgun (WGS) entry which is preliminary data.</text>
</comment>
<keyword evidence="4 6" id="KW-0238">DNA-binding</keyword>
<keyword evidence="5 6" id="KW-0233">DNA recombination</keyword>
<dbReference type="PANTHER" id="PTHR33217:SF7">
    <property type="entry name" value="TRANSPOSASE FOR INSERTION SEQUENCE ELEMENT IS1081"/>
    <property type="match status" value="1"/>
</dbReference>
<organism evidence="7 8">
    <name type="scientific">Salipiger pallidus</name>
    <dbReference type="NCBI Taxonomy" id="1775170"/>
    <lineage>
        <taxon>Bacteria</taxon>
        <taxon>Pseudomonadati</taxon>
        <taxon>Pseudomonadota</taxon>
        <taxon>Alphaproteobacteria</taxon>
        <taxon>Rhodobacterales</taxon>
        <taxon>Roseobacteraceae</taxon>
        <taxon>Salipiger</taxon>
    </lineage>
</organism>
<dbReference type="AlphaFoldDB" id="A0A8J2ZJW8"/>
<gene>
    <name evidence="7" type="ORF">GCM10011415_21080</name>
</gene>
<dbReference type="GO" id="GO:0006313">
    <property type="term" value="P:DNA transposition"/>
    <property type="evidence" value="ECO:0007669"/>
    <property type="project" value="UniProtKB-UniRule"/>
</dbReference>
<dbReference type="GO" id="GO:0003677">
    <property type="term" value="F:DNA binding"/>
    <property type="evidence" value="ECO:0007669"/>
    <property type="project" value="UniProtKB-UniRule"/>
</dbReference>
<comment type="function">
    <text evidence="1 6">Required for the transposition of the insertion element.</text>
</comment>
<evidence type="ECO:0000256" key="3">
    <source>
        <dbReference type="ARBA" id="ARBA00022578"/>
    </source>
</evidence>
<reference evidence="7" key="2">
    <citation type="submission" date="2020-09" db="EMBL/GenBank/DDBJ databases">
        <authorList>
            <person name="Sun Q."/>
            <person name="Zhou Y."/>
        </authorList>
    </citation>
    <scope>NUCLEOTIDE SEQUENCE</scope>
    <source>
        <strain evidence="7">CGMCC 1.15762</strain>
    </source>
</reference>
<dbReference type="InterPro" id="IPR001207">
    <property type="entry name" value="Transposase_mutator"/>
</dbReference>
<evidence type="ECO:0000256" key="5">
    <source>
        <dbReference type="ARBA" id="ARBA00023172"/>
    </source>
</evidence>
<comment type="similarity">
    <text evidence="2 6">Belongs to the transposase mutator family.</text>
</comment>
<evidence type="ECO:0000313" key="8">
    <source>
        <dbReference type="Proteomes" id="UP000617145"/>
    </source>
</evidence>
<accession>A0A8J2ZJW8</accession>
<keyword evidence="6" id="KW-0814">Transposable element</keyword>
<sequence length="273" mass="30123">MSKSQISRFCMEIDERVDAFLARPLKSRGPASSSTPDISSSGKEDKAVTLVVAVNDPSGNLAAQSPVGRWAGNARFRAWPPASLKQKLFRSLTDRGLRGVKLVKDPSQQIWPCQIASRARDDHRGPRAAARRVFHAGGVTRSIRGGNRSRNIQRPRIDQLCKALARPPAKQRTAVAAMLKTIFAQESRTGAEAQRSIVAGILREKQPKLSGAMDTSPEYALCNMSVPREHWTQIASTNPLRRTNREVKRRADVIRIFPNTPAIACRADAGDRR</sequence>
<name>A0A8J2ZJW8_9RHOB</name>